<protein>
    <submittedName>
        <fullName evidence="2">Uncharacterized protein</fullName>
    </submittedName>
</protein>
<dbReference type="RefSeq" id="WP_155069616.1">
    <property type="nucleotide sequence ID" value="NZ_WIXO01000001.1"/>
</dbReference>
<keyword evidence="3" id="KW-1185">Reference proteome</keyword>
<evidence type="ECO:0000313" key="2">
    <source>
        <dbReference type="EMBL" id="MTE17972.1"/>
    </source>
</evidence>
<evidence type="ECO:0000256" key="1">
    <source>
        <dbReference type="SAM" id="Phobius"/>
    </source>
</evidence>
<sequence length="59" mass="5775">MAPGMLIPLGGILLVAVVLGVAFSLLGTDGTGNGCALGLLVTGAVLLVPFLLFVVPSLL</sequence>
<proteinExistence type="predicted"/>
<feature type="transmembrane region" description="Helical" evidence="1">
    <location>
        <begin position="34"/>
        <end position="55"/>
    </location>
</feature>
<dbReference type="Proteomes" id="UP000473014">
    <property type="component" value="Unassembled WGS sequence"/>
</dbReference>
<keyword evidence="1" id="KW-1133">Transmembrane helix</keyword>
<reference evidence="2 3" key="1">
    <citation type="submission" date="2019-11" db="EMBL/GenBank/DDBJ databases">
        <authorList>
            <person name="Yuan L."/>
        </authorList>
    </citation>
    <scope>NUCLEOTIDE SEQUENCE [LARGE SCALE GENOMIC DNA]</scope>
    <source>
        <strain evidence="2 3">TRM43335</strain>
    </source>
</reference>
<comment type="caution">
    <text evidence="2">The sequence shown here is derived from an EMBL/GenBank/DDBJ whole genome shotgun (WGS) entry which is preliminary data.</text>
</comment>
<evidence type="ECO:0000313" key="3">
    <source>
        <dbReference type="Proteomes" id="UP000473014"/>
    </source>
</evidence>
<dbReference type="EMBL" id="WIXO01000001">
    <property type="protein sequence ID" value="MTE17972.1"/>
    <property type="molecule type" value="Genomic_DNA"/>
</dbReference>
<organism evidence="2 3">
    <name type="scientific">Streptomyces taklimakanensis</name>
    <dbReference type="NCBI Taxonomy" id="2569853"/>
    <lineage>
        <taxon>Bacteria</taxon>
        <taxon>Bacillati</taxon>
        <taxon>Actinomycetota</taxon>
        <taxon>Actinomycetes</taxon>
        <taxon>Kitasatosporales</taxon>
        <taxon>Streptomycetaceae</taxon>
        <taxon>Streptomyces</taxon>
    </lineage>
</organism>
<keyword evidence="1" id="KW-0472">Membrane</keyword>
<accession>A0A6G2B7T8</accession>
<feature type="transmembrane region" description="Helical" evidence="1">
    <location>
        <begin position="6"/>
        <end position="27"/>
    </location>
</feature>
<name>A0A6G2B7T8_9ACTN</name>
<dbReference type="AlphaFoldDB" id="A0A6G2B7T8"/>
<keyword evidence="1" id="KW-0812">Transmembrane</keyword>
<gene>
    <name evidence="2" type="ORF">F0L17_02255</name>
</gene>